<protein>
    <submittedName>
        <fullName evidence="2">Uncharacterized protein</fullName>
    </submittedName>
</protein>
<reference evidence="2" key="1">
    <citation type="submission" date="2023-05" db="EMBL/GenBank/DDBJ databases">
        <authorList>
            <person name="Stuckert A."/>
        </authorList>
    </citation>
    <scope>NUCLEOTIDE SEQUENCE</scope>
</reference>
<evidence type="ECO:0000313" key="3">
    <source>
        <dbReference type="Proteomes" id="UP001162483"/>
    </source>
</evidence>
<comment type="caution">
    <text evidence="2">The sequence shown here is derived from an EMBL/GenBank/DDBJ whole genome shotgun (WGS) entry which is preliminary data.</text>
</comment>
<proteinExistence type="predicted"/>
<feature type="compositionally biased region" description="Polar residues" evidence="1">
    <location>
        <begin position="101"/>
        <end position="111"/>
    </location>
</feature>
<name>A0ABN9GYA6_9NEOB</name>
<evidence type="ECO:0000313" key="2">
    <source>
        <dbReference type="EMBL" id="CAI9614455.1"/>
    </source>
</evidence>
<accession>A0ABN9GYA6</accession>
<feature type="non-terminal residue" evidence="2">
    <location>
        <position position="111"/>
    </location>
</feature>
<keyword evidence="3" id="KW-1185">Reference proteome</keyword>
<feature type="compositionally biased region" description="Low complexity" evidence="1">
    <location>
        <begin position="87"/>
        <end position="100"/>
    </location>
</feature>
<evidence type="ECO:0000256" key="1">
    <source>
        <dbReference type="SAM" id="MobiDB-lite"/>
    </source>
</evidence>
<feature type="region of interest" description="Disordered" evidence="1">
    <location>
        <begin position="87"/>
        <end position="111"/>
    </location>
</feature>
<organism evidence="2 3">
    <name type="scientific">Staurois parvus</name>
    <dbReference type="NCBI Taxonomy" id="386267"/>
    <lineage>
        <taxon>Eukaryota</taxon>
        <taxon>Metazoa</taxon>
        <taxon>Chordata</taxon>
        <taxon>Craniata</taxon>
        <taxon>Vertebrata</taxon>
        <taxon>Euteleostomi</taxon>
        <taxon>Amphibia</taxon>
        <taxon>Batrachia</taxon>
        <taxon>Anura</taxon>
        <taxon>Neobatrachia</taxon>
        <taxon>Ranoidea</taxon>
        <taxon>Ranidae</taxon>
        <taxon>Staurois</taxon>
    </lineage>
</organism>
<dbReference type="EMBL" id="CATNWA010019684">
    <property type="protein sequence ID" value="CAI9614455.1"/>
    <property type="molecule type" value="Genomic_DNA"/>
</dbReference>
<dbReference type="Proteomes" id="UP001162483">
    <property type="component" value="Unassembled WGS sequence"/>
</dbReference>
<gene>
    <name evidence="2" type="ORF">SPARVUS_LOCUS15057091</name>
</gene>
<sequence>MISVHVPLRNAAYWLSSPHTLSADHNRAYVISSLLRSVIRSVPGTQRATVHWAPTGAPISVTDHRCPDYQCSPIGAAYQCPSVPPISASSSMPISVTSSVQPHQCTSMEKN</sequence>